<feature type="compositionally biased region" description="Basic residues" evidence="1">
    <location>
        <begin position="31"/>
        <end position="60"/>
    </location>
</feature>
<evidence type="ECO:0000313" key="2">
    <source>
        <dbReference type="EMBL" id="TQM29884.1"/>
    </source>
</evidence>
<organism evidence="2 3">
    <name type="scientific">Nocardia bhagyanarayanae</name>
    <dbReference type="NCBI Taxonomy" id="1215925"/>
    <lineage>
        <taxon>Bacteria</taxon>
        <taxon>Bacillati</taxon>
        <taxon>Actinomycetota</taxon>
        <taxon>Actinomycetes</taxon>
        <taxon>Mycobacteriales</taxon>
        <taxon>Nocardiaceae</taxon>
        <taxon>Nocardia</taxon>
    </lineage>
</organism>
<dbReference type="Proteomes" id="UP000316331">
    <property type="component" value="Unassembled WGS sequence"/>
</dbReference>
<protein>
    <submittedName>
        <fullName evidence="2">Uncharacterized protein</fullName>
    </submittedName>
</protein>
<dbReference type="AlphaFoldDB" id="A0A543F7S9"/>
<feature type="region of interest" description="Disordered" evidence="1">
    <location>
        <begin position="176"/>
        <end position="226"/>
    </location>
</feature>
<reference evidence="2 3" key="1">
    <citation type="submission" date="2019-06" db="EMBL/GenBank/DDBJ databases">
        <title>Sequencing the genomes of 1000 actinobacteria strains.</title>
        <authorList>
            <person name="Klenk H.-P."/>
        </authorList>
    </citation>
    <scope>NUCLEOTIDE SEQUENCE [LARGE SCALE GENOMIC DNA]</scope>
    <source>
        <strain evidence="2 3">DSM 103495</strain>
    </source>
</reference>
<feature type="compositionally biased region" description="Low complexity" evidence="1">
    <location>
        <begin position="116"/>
        <end position="126"/>
    </location>
</feature>
<proteinExistence type="predicted"/>
<feature type="region of interest" description="Disordered" evidence="1">
    <location>
        <begin position="26"/>
        <end position="160"/>
    </location>
</feature>
<name>A0A543F7S9_9NOCA</name>
<evidence type="ECO:0000256" key="1">
    <source>
        <dbReference type="SAM" id="MobiDB-lite"/>
    </source>
</evidence>
<keyword evidence="3" id="KW-1185">Reference proteome</keyword>
<dbReference type="EMBL" id="VFPG01000001">
    <property type="protein sequence ID" value="TQM29884.1"/>
    <property type="molecule type" value="Genomic_DNA"/>
</dbReference>
<gene>
    <name evidence="2" type="ORF">FB390_1497</name>
</gene>
<feature type="compositionally biased region" description="Low complexity" evidence="1">
    <location>
        <begin position="139"/>
        <end position="149"/>
    </location>
</feature>
<comment type="caution">
    <text evidence="2">The sequence shown here is derived from an EMBL/GenBank/DDBJ whole genome shotgun (WGS) entry which is preliminary data.</text>
</comment>
<sequence length="226" mass="23804">MVHRVTAAAAPLPPALLVGLEPAAECPAAPRCRHAPSPSRHRRRRCAARAACRPRARRGVPGRTTSSARAEPKPPPLRRPRCLSASSPGGLPGRTTPSARAEPEPPPPPPLRRPRCLSASSPARSAWPHHAVGTRRARAATALRPSPARGVHGNRRESYGGLSILSSHPLTTVESISLSSGSQRVVGGALPHPSAPLSRRTSATTARGTSRGYARARRTRPPATAR</sequence>
<evidence type="ECO:0000313" key="3">
    <source>
        <dbReference type="Proteomes" id="UP000316331"/>
    </source>
</evidence>
<feature type="compositionally biased region" description="Low complexity" evidence="1">
    <location>
        <begin position="198"/>
        <end position="213"/>
    </location>
</feature>
<accession>A0A543F7S9</accession>